<feature type="compositionally biased region" description="Polar residues" evidence="14">
    <location>
        <begin position="113"/>
        <end position="132"/>
    </location>
</feature>
<feature type="region of interest" description="Disordered" evidence="14">
    <location>
        <begin position="558"/>
        <end position="869"/>
    </location>
</feature>
<feature type="compositionally biased region" description="Basic and acidic residues" evidence="14">
    <location>
        <begin position="825"/>
        <end position="846"/>
    </location>
</feature>
<dbReference type="InterPro" id="IPR017441">
    <property type="entry name" value="Protein_kinase_ATP_BS"/>
</dbReference>
<dbReference type="GO" id="GO:0035556">
    <property type="term" value="P:intracellular signal transduction"/>
    <property type="evidence" value="ECO:0007669"/>
    <property type="project" value="TreeGrafter"/>
</dbReference>
<dbReference type="PROSITE" id="PS00108">
    <property type="entry name" value="PROTEIN_KINASE_ST"/>
    <property type="match status" value="1"/>
</dbReference>
<dbReference type="InterPro" id="IPR011009">
    <property type="entry name" value="Kinase-like_dom_sf"/>
</dbReference>
<evidence type="ECO:0000256" key="12">
    <source>
        <dbReference type="ARBA" id="ARBA00048679"/>
    </source>
</evidence>
<dbReference type="GO" id="GO:0005524">
    <property type="term" value="F:ATP binding"/>
    <property type="evidence" value="ECO:0007669"/>
    <property type="project" value="UniProtKB-UniRule"/>
</dbReference>
<evidence type="ECO:0000256" key="8">
    <source>
        <dbReference type="ARBA" id="ARBA00022741"/>
    </source>
</evidence>
<keyword evidence="4" id="KW-0963">Cytoplasm</keyword>
<dbReference type="EMBL" id="JAACFV010000006">
    <property type="protein sequence ID" value="KAF7513407.1"/>
    <property type="molecule type" value="Genomic_DNA"/>
</dbReference>
<evidence type="ECO:0000256" key="7">
    <source>
        <dbReference type="ARBA" id="ARBA00022679"/>
    </source>
</evidence>
<dbReference type="InterPro" id="IPR000719">
    <property type="entry name" value="Prot_kinase_dom"/>
</dbReference>
<evidence type="ECO:0000256" key="3">
    <source>
        <dbReference type="ARBA" id="ARBA00012513"/>
    </source>
</evidence>
<evidence type="ECO:0000256" key="4">
    <source>
        <dbReference type="ARBA" id="ARBA00022490"/>
    </source>
</evidence>
<evidence type="ECO:0000256" key="6">
    <source>
        <dbReference type="ARBA" id="ARBA00022553"/>
    </source>
</evidence>
<evidence type="ECO:0000256" key="10">
    <source>
        <dbReference type="ARBA" id="ARBA00022840"/>
    </source>
</evidence>
<feature type="binding site" evidence="13">
    <location>
        <position position="200"/>
    </location>
    <ligand>
        <name>ATP</name>
        <dbReference type="ChEBI" id="CHEBI:30616"/>
    </ligand>
</feature>
<feature type="domain" description="KA1" evidence="16">
    <location>
        <begin position="1017"/>
        <end position="1066"/>
    </location>
</feature>
<feature type="compositionally biased region" description="Pro residues" evidence="14">
    <location>
        <begin position="685"/>
        <end position="695"/>
    </location>
</feature>
<comment type="caution">
    <text evidence="17">The sequence shown here is derived from an EMBL/GenBank/DDBJ whole genome shotgun (WGS) entry which is preliminary data.</text>
</comment>
<keyword evidence="6" id="KW-0597">Phosphoprotein</keyword>
<evidence type="ECO:0000256" key="11">
    <source>
        <dbReference type="ARBA" id="ARBA00047899"/>
    </source>
</evidence>
<reference evidence="17" key="1">
    <citation type="submission" date="2020-02" db="EMBL/GenBank/DDBJ databases">
        <authorList>
            <person name="Palmer J.M."/>
        </authorList>
    </citation>
    <scope>NUCLEOTIDE SEQUENCE</scope>
    <source>
        <strain evidence="17">EPUS1.4</strain>
        <tissue evidence="17">Thallus</tissue>
    </source>
</reference>
<dbReference type="SUPFAM" id="SSF103243">
    <property type="entry name" value="KA1-like"/>
    <property type="match status" value="1"/>
</dbReference>
<evidence type="ECO:0000313" key="17">
    <source>
        <dbReference type="EMBL" id="KAF7513407.1"/>
    </source>
</evidence>
<evidence type="ECO:0000256" key="13">
    <source>
        <dbReference type="PROSITE-ProRule" id="PRU10141"/>
    </source>
</evidence>
<evidence type="ECO:0000259" key="15">
    <source>
        <dbReference type="PROSITE" id="PS50011"/>
    </source>
</evidence>
<dbReference type="InterPro" id="IPR028375">
    <property type="entry name" value="KA1/Ssp2_C"/>
</dbReference>
<evidence type="ECO:0000256" key="1">
    <source>
        <dbReference type="ARBA" id="ARBA00004496"/>
    </source>
</evidence>
<comment type="catalytic activity">
    <reaction evidence="11">
        <text>L-threonyl-[protein] + ATP = O-phospho-L-threonyl-[protein] + ADP + H(+)</text>
        <dbReference type="Rhea" id="RHEA:46608"/>
        <dbReference type="Rhea" id="RHEA-COMP:11060"/>
        <dbReference type="Rhea" id="RHEA-COMP:11605"/>
        <dbReference type="ChEBI" id="CHEBI:15378"/>
        <dbReference type="ChEBI" id="CHEBI:30013"/>
        <dbReference type="ChEBI" id="CHEBI:30616"/>
        <dbReference type="ChEBI" id="CHEBI:61977"/>
        <dbReference type="ChEBI" id="CHEBI:456216"/>
        <dbReference type="EC" id="2.7.11.1"/>
    </reaction>
</comment>
<dbReference type="GO" id="GO:0000226">
    <property type="term" value="P:microtubule cytoskeleton organization"/>
    <property type="evidence" value="ECO:0007669"/>
    <property type="project" value="TreeGrafter"/>
</dbReference>
<keyword evidence="8 13" id="KW-0547">Nucleotide-binding</keyword>
<dbReference type="SMART" id="SM00220">
    <property type="entry name" value="S_TKc"/>
    <property type="match status" value="1"/>
</dbReference>
<proteinExistence type="inferred from homology"/>
<dbReference type="PANTHER" id="PTHR24346">
    <property type="entry name" value="MAP/MICROTUBULE AFFINITY-REGULATING KINASE"/>
    <property type="match status" value="1"/>
</dbReference>
<sequence length="1066" mass="118272">MATATSSAAPTVVRSSSTRASSGNTDIPSRHRSTAPRPPSSSHRSSSRSHTHDPPPISNQAALANVARRDHETANVARRPSSRRSSSRDGGFDGGQQYRPESTRTHHRERSRPASSRNSTDISRVSTVVENGSSVPSQAPASSVTSERPASSTHPSMGRRRTSITTTTGTWSLGKTIGQGSMGKVKLAKNMESGEQVAIKIVPRQATDEHGNPKDERADRSKEIRTAREAAMVTLLDHPFICGMRDVQRTNYHWYMLFEYVNGGQMLDYIISHGRLKEKQARKFGRQIASALDYCHRNSIVHRDLKIENILISKTGDIKIIDFGLSNLFSPKSLLKTFCGSLYFAAPELLQARQYTGPEVDVWSFGIVLYVLVCGKVPFDDQSMPQLHAKIKRGIVEYPQWLSHDCKSIIARMLVVDPKDRATLQEIMNHPWMTKGYNSPPESYLPPREPLQLPLDPQVIEKMTGFDFGSTQYISEQLTQILESEDYQAAVRKYTREDGGLSAAGEKKRGVFDFYKRRNSVSREGLSAPSAEAMRGGDPTNAYSPLISIYYLAREKRDRERSEANPGALAMPTSPGERPLAMPDLPPPEAAHTNQHAYEMPGEKATGGRARPRARTHGDDEVSQDMEKLDVVGKRGPSTPSRATPPVEPPVKKEGTAMGLLRRFSTRRNKDRTTERQTAPSVSVQPPPELAPPPRKSFSVRRSRKRDPSPTTIHPGGSQPQQEGLLRASDANAGSSRSSRFLGRSTSVNSAEYRAPRFQTRGVSDRMESPKLAPEPPPTSGSDHSSTSGQKNVKGNLTETIADNATPLTMPKSPSSSRPKSLGHARRESIQARRQRREEARDREGNLPEETDAEMRDEAAAPPDTPGAEEASKVYLKGLFSVSTTSNKTVPFIRQDIIRVLQQLGVDYTEIKGGFSCRHAPSINLDRIKDLGSPLDEERTGRVLSGHPRRISFGGFRKDRDEIREEKMARQFSRRGPPDRSFITNSEGSDEYVRPPRDHKTDETRDMAATTTRVQSDTGENLVLKFDIFIVKLPLFSLHGIQFKKVQGGMNQYKHMATKILASLRL</sequence>
<dbReference type="Pfam" id="PF02149">
    <property type="entry name" value="KA1"/>
    <property type="match status" value="1"/>
</dbReference>
<dbReference type="Gene3D" id="3.30.310.80">
    <property type="entry name" value="Kinase associated domain 1, KA1"/>
    <property type="match status" value="1"/>
</dbReference>
<feature type="compositionally biased region" description="Polar residues" evidence="14">
    <location>
        <begin position="780"/>
        <end position="807"/>
    </location>
</feature>
<dbReference type="InterPro" id="IPR001772">
    <property type="entry name" value="KA1_dom"/>
</dbReference>
<evidence type="ECO:0000256" key="9">
    <source>
        <dbReference type="ARBA" id="ARBA00022777"/>
    </source>
</evidence>
<feature type="compositionally biased region" description="Low complexity" evidence="14">
    <location>
        <begin position="735"/>
        <end position="747"/>
    </location>
</feature>
<evidence type="ECO:0000313" key="18">
    <source>
        <dbReference type="Proteomes" id="UP000606974"/>
    </source>
</evidence>
<comment type="similarity">
    <text evidence="2">Belongs to the protein kinase superfamily. CAMK Ser/Thr protein kinase family. NIM1 subfamily.</text>
</comment>
<feature type="domain" description="Protein kinase" evidence="15">
    <location>
        <begin position="171"/>
        <end position="433"/>
    </location>
</feature>
<dbReference type="FunFam" id="1.10.510.10:FF:000333">
    <property type="entry name" value="Non-specific serine/threonine protein kinase"/>
    <property type="match status" value="1"/>
</dbReference>
<dbReference type="GO" id="GO:0004674">
    <property type="term" value="F:protein serine/threonine kinase activity"/>
    <property type="evidence" value="ECO:0007669"/>
    <property type="project" value="UniProtKB-KW"/>
</dbReference>
<feature type="compositionally biased region" description="Low complexity" evidence="14">
    <location>
        <begin position="163"/>
        <end position="176"/>
    </location>
</feature>
<dbReference type="InterPro" id="IPR008271">
    <property type="entry name" value="Ser/Thr_kinase_AS"/>
</dbReference>
<feature type="compositionally biased region" description="Low complexity" evidence="14">
    <location>
        <begin position="1"/>
        <end position="22"/>
    </location>
</feature>
<dbReference type="GO" id="GO:0005737">
    <property type="term" value="C:cytoplasm"/>
    <property type="evidence" value="ECO:0007669"/>
    <property type="project" value="UniProtKB-SubCell"/>
</dbReference>
<dbReference type="Pfam" id="PF00069">
    <property type="entry name" value="Pkinase"/>
    <property type="match status" value="1"/>
</dbReference>
<name>A0A8H7ASB5_9EURO</name>
<dbReference type="Proteomes" id="UP000606974">
    <property type="component" value="Unassembled WGS sequence"/>
</dbReference>
<dbReference type="EC" id="2.7.11.1" evidence="3"/>
<feature type="compositionally biased region" description="Low complexity" evidence="14">
    <location>
        <begin position="133"/>
        <end position="146"/>
    </location>
</feature>
<feature type="region of interest" description="Disordered" evidence="14">
    <location>
        <begin position="971"/>
        <end position="1010"/>
    </location>
</feature>
<keyword evidence="10 13" id="KW-0067">ATP-binding</keyword>
<dbReference type="SUPFAM" id="SSF56112">
    <property type="entry name" value="Protein kinase-like (PK-like)"/>
    <property type="match status" value="1"/>
</dbReference>
<evidence type="ECO:0000259" key="16">
    <source>
        <dbReference type="PROSITE" id="PS50032"/>
    </source>
</evidence>
<evidence type="ECO:0000256" key="5">
    <source>
        <dbReference type="ARBA" id="ARBA00022527"/>
    </source>
</evidence>
<keyword evidence="9" id="KW-0418">Kinase</keyword>
<feature type="region of interest" description="Disordered" evidence="14">
    <location>
        <begin position="1"/>
        <end position="177"/>
    </location>
</feature>
<feature type="compositionally biased region" description="Basic and acidic residues" evidence="14">
    <location>
        <begin position="991"/>
        <end position="1006"/>
    </location>
</feature>
<feature type="compositionally biased region" description="Basic and acidic residues" evidence="14">
    <location>
        <begin position="206"/>
        <end position="221"/>
    </location>
</feature>
<evidence type="ECO:0000256" key="14">
    <source>
        <dbReference type="SAM" id="MobiDB-lite"/>
    </source>
</evidence>
<dbReference type="OrthoDB" id="1928777at2759"/>
<gene>
    <name evidence="17" type="ORF">GJ744_009828</name>
</gene>
<protein>
    <recommendedName>
        <fullName evidence="3">non-specific serine/threonine protein kinase</fullName>
        <ecNumber evidence="3">2.7.11.1</ecNumber>
    </recommendedName>
</protein>
<dbReference type="PANTHER" id="PTHR24346:SF82">
    <property type="entry name" value="KP78A-RELATED"/>
    <property type="match status" value="1"/>
</dbReference>
<keyword evidence="7" id="KW-0808">Transferase</keyword>
<feature type="compositionally biased region" description="Basic and acidic residues" evidence="14">
    <location>
        <begin position="616"/>
        <end position="633"/>
    </location>
</feature>
<feature type="region of interest" description="Disordered" evidence="14">
    <location>
        <begin position="201"/>
        <end position="221"/>
    </location>
</feature>
<dbReference type="CDD" id="cd14077">
    <property type="entry name" value="STKc_Kin1_2"/>
    <property type="match status" value="1"/>
</dbReference>
<comment type="catalytic activity">
    <reaction evidence="12">
        <text>L-seryl-[protein] + ATP = O-phospho-L-seryl-[protein] + ADP + H(+)</text>
        <dbReference type="Rhea" id="RHEA:17989"/>
        <dbReference type="Rhea" id="RHEA-COMP:9863"/>
        <dbReference type="Rhea" id="RHEA-COMP:11604"/>
        <dbReference type="ChEBI" id="CHEBI:15378"/>
        <dbReference type="ChEBI" id="CHEBI:29999"/>
        <dbReference type="ChEBI" id="CHEBI:30616"/>
        <dbReference type="ChEBI" id="CHEBI:83421"/>
        <dbReference type="ChEBI" id="CHEBI:456216"/>
        <dbReference type="EC" id="2.7.11.1"/>
    </reaction>
</comment>
<feature type="compositionally biased region" description="Low complexity" evidence="14">
    <location>
        <begin position="811"/>
        <end position="820"/>
    </location>
</feature>
<dbReference type="GO" id="GO:0071944">
    <property type="term" value="C:cell periphery"/>
    <property type="evidence" value="ECO:0007669"/>
    <property type="project" value="UniProtKB-ARBA"/>
</dbReference>
<dbReference type="PROSITE" id="PS50032">
    <property type="entry name" value="KA1"/>
    <property type="match status" value="1"/>
</dbReference>
<dbReference type="AlphaFoldDB" id="A0A8H7ASB5"/>
<dbReference type="PROSITE" id="PS50011">
    <property type="entry name" value="PROTEIN_KINASE_DOM"/>
    <property type="match status" value="1"/>
</dbReference>
<evidence type="ECO:0000256" key="2">
    <source>
        <dbReference type="ARBA" id="ARBA00010791"/>
    </source>
</evidence>
<dbReference type="PROSITE" id="PS00107">
    <property type="entry name" value="PROTEIN_KINASE_ATP"/>
    <property type="match status" value="1"/>
</dbReference>
<organism evidence="17 18">
    <name type="scientific">Endocarpon pusillum</name>
    <dbReference type="NCBI Taxonomy" id="364733"/>
    <lineage>
        <taxon>Eukaryota</taxon>
        <taxon>Fungi</taxon>
        <taxon>Dikarya</taxon>
        <taxon>Ascomycota</taxon>
        <taxon>Pezizomycotina</taxon>
        <taxon>Eurotiomycetes</taxon>
        <taxon>Chaetothyriomycetidae</taxon>
        <taxon>Verrucariales</taxon>
        <taxon>Verrucariaceae</taxon>
        <taxon>Endocarpon</taxon>
    </lineage>
</organism>
<keyword evidence="18" id="KW-1185">Reference proteome</keyword>
<dbReference type="Gene3D" id="1.10.510.10">
    <property type="entry name" value="Transferase(Phosphotransferase) domain 1"/>
    <property type="match status" value="1"/>
</dbReference>
<keyword evidence="5" id="KW-0723">Serine/threonine-protein kinase</keyword>
<accession>A0A8H7ASB5</accession>
<comment type="subcellular location">
    <subcellularLocation>
        <location evidence="1">Cytoplasm</location>
    </subcellularLocation>
</comment>